<name>F3UMY5_STRSA</name>
<dbReference type="eggNOG" id="ENOG5033EIY">
    <property type="taxonomic scope" value="Bacteria"/>
</dbReference>
<dbReference type="HOGENOM" id="CLU_185188_0_0_9"/>
<evidence type="ECO:0000313" key="2">
    <source>
        <dbReference type="Proteomes" id="UP000005589"/>
    </source>
</evidence>
<proteinExistence type="predicted"/>
<evidence type="ECO:0000313" key="1">
    <source>
        <dbReference type="EMBL" id="EGJ44014.1"/>
    </source>
</evidence>
<dbReference type="Proteomes" id="UP000005589">
    <property type="component" value="Unassembled WGS sequence"/>
</dbReference>
<accession>F3UMY5</accession>
<dbReference type="PATRIC" id="fig|888816.3.peg.187"/>
<reference evidence="1 2" key="1">
    <citation type="submission" date="2011-03" db="EMBL/GenBank/DDBJ databases">
        <authorList>
            <person name="Muzny D."/>
            <person name="Qin X."/>
            <person name="Deng J."/>
            <person name="Jiang H."/>
            <person name="Liu Y."/>
            <person name="Qu J."/>
            <person name="Song X.-Z."/>
            <person name="Zhang L."/>
            <person name="Thornton R."/>
            <person name="Coyle M."/>
            <person name="Francisco L."/>
            <person name="Jackson L."/>
            <person name="Javaid M."/>
            <person name="Korchina V."/>
            <person name="Kovar C."/>
            <person name="Mata R."/>
            <person name="Mathew T."/>
            <person name="Ngo R."/>
            <person name="Nguyen L."/>
            <person name="Nguyen N."/>
            <person name="Okwuonu G."/>
            <person name="Ongeri F."/>
            <person name="Pham C."/>
            <person name="Simmons D."/>
            <person name="Wilczek-Boney K."/>
            <person name="Hale W."/>
            <person name="Jakkamsetti A."/>
            <person name="Pham P."/>
            <person name="Ruth R."/>
            <person name="San Lucas F."/>
            <person name="Warren J."/>
            <person name="Zhang J."/>
            <person name="Zhao Z."/>
            <person name="Zhou C."/>
            <person name="Zhu D."/>
            <person name="Lee S."/>
            <person name="Bess C."/>
            <person name="Blankenburg K."/>
            <person name="Forbes L."/>
            <person name="Fu Q."/>
            <person name="Gubbala S."/>
            <person name="Hirani K."/>
            <person name="Jayaseelan J.C."/>
            <person name="Lara F."/>
            <person name="Munidasa M."/>
            <person name="Palculict T."/>
            <person name="Patil S."/>
            <person name="Pu L.-L."/>
            <person name="Saada N."/>
            <person name="Tang L."/>
            <person name="Weissenberger G."/>
            <person name="Zhu Y."/>
            <person name="Hemphill L."/>
            <person name="Shang Y."/>
            <person name="Youmans B."/>
            <person name="Ayvaz T."/>
            <person name="Ross M."/>
            <person name="Santibanez J."/>
            <person name="Aqrawi P."/>
            <person name="Gross S."/>
            <person name="Joshi V."/>
            <person name="Fowler G."/>
            <person name="Nazareth L."/>
            <person name="Reid J."/>
            <person name="Worley K."/>
            <person name="Petrosino J."/>
            <person name="Highlander S."/>
            <person name="Gibbs R."/>
        </authorList>
    </citation>
    <scope>NUCLEOTIDE SEQUENCE [LARGE SCALE GENOMIC DNA]</scope>
    <source>
        <strain evidence="1 2">SK355</strain>
    </source>
</reference>
<comment type="caution">
    <text evidence="1">The sequence shown here is derived from an EMBL/GenBank/DDBJ whole genome shotgun (WGS) entry which is preliminary data.</text>
</comment>
<gene>
    <name evidence="1" type="ORF">HMPREF9389_0193</name>
</gene>
<organism evidence="1 2">
    <name type="scientific">Streptococcus sanguinis SK355</name>
    <dbReference type="NCBI Taxonomy" id="888816"/>
    <lineage>
        <taxon>Bacteria</taxon>
        <taxon>Bacillati</taxon>
        <taxon>Bacillota</taxon>
        <taxon>Bacilli</taxon>
        <taxon>Lactobacillales</taxon>
        <taxon>Streptococcaceae</taxon>
        <taxon>Streptococcus</taxon>
    </lineage>
</organism>
<dbReference type="STRING" id="888816.HMPREF9389_0193"/>
<dbReference type="EMBL" id="AFFN01000003">
    <property type="protein sequence ID" value="EGJ44014.1"/>
    <property type="molecule type" value="Genomic_DNA"/>
</dbReference>
<dbReference type="AlphaFoldDB" id="F3UMY5"/>
<protein>
    <submittedName>
        <fullName evidence="1">Uncharacterized protein</fullName>
    </submittedName>
</protein>
<sequence>MMDWYDYMINASKQSRFNASHWFRYLRKVIFEDHSYLTNEDVEKLLVSKELTDFQKVSLKYAIQEHTPTHEYVISLNKPAKLTNVQKMMEKYKHG</sequence>